<accession>A0A7D6VF82</accession>
<dbReference type="Proteomes" id="UP000515512">
    <property type="component" value="Chromosome"/>
</dbReference>
<evidence type="ECO:0000256" key="2">
    <source>
        <dbReference type="ARBA" id="ARBA00023239"/>
    </source>
</evidence>
<feature type="region of interest" description="Disordered" evidence="5">
    <location>
        <begin position="237"/>
        <end position="269"/>
    </location>
</feature>
<dbReference type="SUPFAM" id="SSF52096">
    <property type="entry name" value="ClpP/crotonase"/>
    <property type="match status" value="1"/>
</dbReference>
<evidence type="ECO:0000256" key="5">
    <source>
        <dbReference type="SAM" id="MobiDB-lite"/>
    </source>
</evidence>
<dbReference type="EMBL" id="CP059399">
    <property type="protein sequence ID" value="QLY28756.1"/>
    <property type="molecule type" value="Genomic_DNA"/>
</dbReference>
<dbReference type="Gene3D" id="3.90.226.10">
    <property type="entry name" value="2-enoyl-CoA Hydratase, Chain A, domain 1"/>
    <property type="match status" value="1"/>
</dbReference>
<evidence type="ECO:0000256" key="1">
    <source>
        <dbReference type="ARBA" id="ARBA00005254"/>
    </source>
</evidence>
<dbReference type="InterPro" id="IPR029045">
    <property type="entry name" value="ClpP/crotonase-like_dom_sf"/>
</dbReference>
<sequence>MSVVEVSVDGGVALLTLNRPERRNAFTADMGRALGEHYATLDTDDSIRVVVVTGAPPAFCAGADFTNGDNTFDAPTDPDFTASPIQPPAFELRKPVIAAINGHAIGIGLTLALQADIRIVADNAWYAIPQVRFGVLPDAVSHWTVTHLAGLTAAAELLLTGRRHTGADLLRLGLANQVLPAQEVLPAALELAHDIATHTAPMSVALCKTLLWDTARDNLNPAQVAARETDLHRRLMGTPDAKEGVRAHLERRPPRWSARLPENGRTIPR</sequence>
<evidence type="ECO:0000313" key="7">
    <source>
        <dbReference type="Proteomes" id="UP000515512"/>
    </source>
</evidence>
<reference evidence="6 7" key="1">
    <citation type="submission" date="2020-07" db="EMBL/GenBank/DDBJ databases">
        <authorList>
            <person name="Zhuang K."/>
            <person name="Ran Y."/>
        </authorList>
    </citation>
    <scope>NUCLEOTIDE SEQUENCE [LARGE SCALE GENOMIC DNA]</scope>
    <source>
        <strain evidence="6 7">WCH-YHL-001</strain>
    </source>
</reference>
<dbReference type="Pfam" id="PF00378">
    <property type="entry name" value="ECH_1"/>
    <property type="match status" value="1"/>
</dbReference>
<dbReference type="GO" id="GO:0004300">
    <property type="term" value="F:enoyl-CoA hydratase activity"/>
    <property type="evidence" value="ECO:0007669"/>
    <property type="project" value="UniProtKB-EC"/>
</dbReference>
<proteinExistence type="inferred from homology"/>
<comment type="similarity">
    <text evidence="1">Belongs to the enoyl-CoA hydratase/isomerase family.</text>
</comment>
<dbReference type="AlphaFoldDB" id="A0A7D6VF82"/>
<comment type="catalytic activity">
    <reaction evidence="3">
        <text>a (3S)-3-hydroxyacyl-CoA = a (2E)-enoyl-CoA + H2O</text>
        <dbReference type="Rhea" id="RHEA:16105"/>
        <dbReference type="ChEBI" id="CHEBI:15377"/>
        <dbReference type="ChEBI" id="CHEBI:57318"/>
        <dbReference type="ChEBI" id="CHEBI:58856"/>
        <dbReference type="EC" id="4.2.1.17"/>
    </reaction>
</comment>
<dbReference type="CDD" id="cd06558">
    <property type="entry name" value="crotonase-like"/>
    <property type="match status" value="1"/>
</dbReference>
<feature type="compositionally biased region" description="Basic and acidic residues" evidence="5">
    <location>
        <begin position="240"/>
        <end position="253"/>
    </location>
</feature>
<keyword evidence="2" id="KW-0456">Lyase</keyword>
<keyword evidence="7" id="KW-1185">Reference proteome</keyword>
<dbReference type="RefSeq" id="WP_181579962.1">
    <property type="nucleotide sequence ID" value="NZ_CP059399.1"/>
</dbReference>
<dbReference type="InterPro" id="IPR014748">
    <property type="entry name" value="Enoyl-CoA_hydra_C"/>
</dbReference>
<dbReference type="InterPro" id="IPR001753">
    <property type="entry name" value="Enoyl-CoA_hydra/iso"/>
</dbReference>
<comment type="catalytic activity">
    <reaction evidence="4">
        <text>a 4-saturated-(3S)-3-hydroxyacyl-CoA = a (3E)-enoyl-CoA + H2O</text>
        <dbReference type="Rhea" id="RHEA:20724"/>
        <dbReference type="ChEBI" id="CHEBI:15377"/>
        <dbReference type="ChEBI" id="CHEBI:58521"/>
        <dbReference type="ChEBI" id="CHEBI:137480"/>
        <dbReference type="EC" id="4.2.1.17"/>
    </reaction>
</comment>
<gene>
    <name evidence="6" type="ORF">H0264_25945</name>
</gene>
<dbReference type="GO" id="GO:0006635">
    <property type="term" value="P:fatty acid beta-oxidation"/>
    <property type="evidence" value="ECO:0007669"/>
    <property type="project" value="TreeGrafter"/>
</dbReference>
<evidence type="ECO:0000313" key="6">
    <source>
        <dbReference type="EMBL" id="QLY28756.1"/>
    </source>
</evidence>
<keyword evidence="6" id="KW-0413">Isomerase</keyword>
<dbReference type="GO" id="GO:0016853">
    <property type="term" value="F:isomerase activity"/>
    <property type="evidence" value="ECO:0007669"/>
    <property type="project" value="UniProtKB-KW"/>
</dbReference>
<organism evidence="6 7">
    <name type="scientific">Nocardia huaxiensis</name>
    <dbReference type="NCBI Taxonomy" id="2755382"/>
    <lineage>
        <taxon>Bacteria</taxon>
        <taxon>Bacillati</taxon>
        <taxon>Actinomycetota</taxon>
        <taxon>Actinomycetes</taxon>
        <taxon>Mycobacteriales</taxon>
        <taxon>Nocardiaceae</taxon>
        <taxon>Nocardia</taxon>
    </lineage>
</organism>
<dbReference type="Gene3D" id="1.10.12.10">
    <property type="entry name" value="Lyase 2-enoyl-coa Hydratase, Chain A, domain 2"/>
    <property type="match status" value="1"/>
</dbReference>
<protein>
    <submittedName>
        <fullName evidence="6">Enoyl-CoA hydratase/isomerase family protein</fullName>
    </submittedName>
</protein>
<dbReference type="KEGG" id="nhu:H0264_25945"/>
<dbReference type="PANTHER" id="PTHR11941">
    <property type="entry name" value="ENOYL-COA HYDRATASE-RELATED"/>
    <property type="match status" value="1"/>
</dbReference>
<evidence type="ECO:0000256" key="3">
    <source>
        <dbReference type="ARBA" id="ARBA00023709"/>
    </source>
</evidence>
<evidence type="ECO:0000256" key="4">
    <source>
        <dbReference type="ARBA" id="ARBA00023717"/>
    </source>
</evidence>
<dbReference type="PANTHER" id="PTHR11941:SF54">
    <property type="entry name" value="ENOYL-COA HYDRATASE, MITOCHONDRIAL"/>
    <property type="match status" value="1"/>
</dbReference>
<name>A0A7D6VF82_9NOCA</name>